<dbReference type="PANTHER" id="PTHR30290">
    <property type="entry name" value="PERIPLASMIC BINDING COMPONENT OF ABC TRANSPORTER"/>
    <property type="match status" value="1"/>
</dbReference>
<dbReference type="Gene3D" id="3.40.190.10">
    <property type="entry name" value="Periplasmic binding protein-like II"/>
    <property type="match status" value="1"/>
</dbReference>
<sequence length="458" mass="52043">MFKTKAKIRQIKFWWHLIGAYIARYKLRLISLFLVIIIVIVLAIKIWPLVTRSNVVSIGYVGSYTIENIPSLVLSLATNSLISYDESGKPAASLASNWTVSDDGKTYIVFLKDNLRWHDYSAVTAQSISIAITDVEINAINNKTLEFKLPNPISSFPQTLTRPVFKADTFYGTGEFRIIKISQVGSVVKKILLHSPNHQLPKVEIKFYPSEQQLLEAIKIGEVKSATILDLQELDTWPNLSIEKSQDNSQIVTIFINNSDGLLSSKELRQALAYAIDKSALDGHLANGPIPPNNWAYNTSIKNYDYNLAKAKELIKKSEAKNIKITLSTTSELKEVAKNIQKNWQDIGIEVEIKEEKNVPENFQALLAIDKLSPDPDQYSLWHSTQIGTNITNYKNVKIDKLLEDARATSDEKARKQLYEDFQKFLVEDEPAIFLYHPYRYKVTYKNAQDLLSKLPKM</sequence>
<dbReference type="Gene3D" id="3.90.76.10">
    <property type="entry name" value="Dipeptide-binding Protein, Domain 1"/>
    <property type="match status" value="1"/>
</dbReference>
<name>A0A1F5I3K6_9BACT</name>
<dbReference type="GO" id="GO:0043190">
    <property type="term" value="C:ATP-binding cassette (ABC) transporter complex"/>
    <property type="evidence" value="ECO:0007669"/>
    <property type="project" value="InterPro"/>
</dbReference>
<dbReference type="Proteomes" id="UP000179227">
    <property type="component" value="Unassembled WGS sequence"/>
</dbReference>
<dbReference type="InterPro" id="IPR039424">
    <property type="entry name" value="SBP_5"/>
</dbReference>
<protein>
    <recommendedName>
        <fullName evidence="4">Solute-binding protein family 5 domain-containing protein</fullName>
    </recommendedName>
</protein>
<evidence type="ECO:0000256" key="1">
    <source>
        <dbReference type="ARBA" id="ARBA00005695"/>
    </source>
</evidence>
<dbReference type="InterPro" id="IPR000914">
    <property type="entry name" value="SBP_5_dom"/>
</dbReference>
<dbReference type="PANTHER" id="PTHR30290:SF9">
    <property type="entry name" value="OLIGOPEPTIDE-BINDING PROTEIN APPA"/>
    <property type="match status" value="1"/>
</dbReference>
<dbReference type="EMBL" id="MFBS01000006">
    <property type="protein sequence ID" value="OGE10865.1"/>
    <property type="molecule type" value="Genomic_DNA"/>
</dbReference>
<dbReference type="CDD" id="cd00995">
    <property type="entry name" value="PBP2_NikA_DppA_OppA_like"/>
    <property type="match status" value="1"/>
</dbReference>
<evidence type="ECO:0000259" key="4">
    <source>
        <dbReference type="Pfam" id="PF00496"/>
    </source>
</evidence>
<keyword evidence="2" id="KW-0813">Transport</keyword>
<comment type="caution">
    <text evidence="5">The sequence shown here is derived from an EMBL/GenBank/DDBJ whole genome shotgun (WGS) entry which is preliminary data.</text>
</comment>
<dbReference type="SUPFAM" id="SSF53850">
    <property type="entry name" value="Periplasmic binding protein-like II"/>
    <property type="match status" value="1"/>
</dbReference>
<dbReference type="PIRSF" id="PIRSF002741">
    <property type="entry name" value="MppA"/>
    <property type="match status" value="1"/>
</dbReference>
<feature type="domain" description="Solute-binding protein family 5" evidence="4">
    <location>
        <begin position="133"/>
        <end position="358"/>
    </location>
</feature>
<evidence type="ECO:0000256" key="2">
    <source>
        <dbReference type="ARBA" id="ARBA00022448"/>
    </source>
</evidence>
<evidence type="ECO:0000313" key="5">
    <source>
        <dbReference type="EMBL" id="OGE10865.1"/>
    </source>
</evidence>
<proteinExistence type="inferred from homology"/>
<evidence type="ECO:0000313" key="6">
    <source>
        <dbReference type="Proteomes" id="UP000179227"/>
    </source>
</evidence>
<comment type="similarity">
    <text evidence="1">Belongs to the bacterial solute-binding protein 5 family.</text>
</comment>
<dbReference type="InterPro" id="IPR030678">
    <property type="entry name" value="Peptide/Ni-bd"/>
</dbReference>
<dbReference type="Pfam" id="PF00496">
    <property type="entry name" value="SBP_bac_5"/>
    <property type="match status" value="1"/>
</dbReference>
<dbReference type="GO" id="GO:0042597">
    <property type="term" value="C:periplasmic space"/>
    <property type="evidence" value="ECO:0007669"/>
    <property type="project" value="UniProtKB-ARBA"/>
</dbReference>
<dbReference type="GO" id="GO:0015833">
    <property type="term" value="P:peptide transport"/>
    <property type="evidence" value="ECO:0007669"/>
    <property type="project" value="TreeGrafter"/>
</dbReference>
<dbReference type="GO" id="GO:1904680">
    <property type="term" value="F:peptide transmembrane transporter activity"/>
    <property type="evidence" value="ECO:0007669"/>
    <property type="project" value="TreeGrafter"/>
</dbReference>
<dbReference type="AlphaFoldDB" id="A0A1F5I3K6"/>
<accession>A0A1F5I3K6</accession>
<keyword evidence="3" id="KW-0732">Signal</keyword>
<reference evidence="5 6" key="1">
    <citation type="journal article" date="2016" name="Nat. Commun.">
        <title>Thousands of microbial genomes shed light on interconnected biogeochemical processes in an aquifer system.</title>
        <authorList>
            <person name="Anantharaman K."/>
            <person name="Brown C.T."/>
            <person name="Hug L.A."/>
            <person name="Sharon I."/>
            <person name="Castelle C.J."/>
            <person name="Probst A.J."/>
            <person name="Thomas B.C."/>
            <person name="Singh A."/>
            <person name="Wilkins M.J."/>
            <person name="Karaoz U."/>
            <person name="Brodie E.L."/>
            <person name="Williams K.H."/>
            <person name="Hubbard S.S."/>
            <person name="Banfield J.F."/>
        </authorList>
    </citation>
    <scope>NUCLEOTIDE SEQUENCE [LARGE SCALE GENOMIC DNA]</scope>
</reference>
<dbReference type="STRING" id="1797729.A3A60_02700"/>
<dbReference type="Gene3D" id="3.10.105.10">
    <property type="entry name" value="Dipeptide-binding Protein, Domain 3"/>
    <property type="match status" value="1"/>
</dbReference>
<evidence type="ECO:0000256" key="3">
    <source>
        <dbReference type="ARBA" id="ARBA00022729"/>
    </source>
</evidence>
<organism evidence="5 6">
    <name type="scientific">Candidatus Curtissbacteria bacterium RIFCSPLOWO2_01_FULL_42_26</name>
    <dbReference type="NCBI Taxonomy" id="1797729"/>
    <lineage>
        <taxon>Bacteria</taxon>
        <taxon>Candidatus Curtissiibacteriota</taxon>
    </lineage>
</organism>
<gene>
    <name evidence="5" type="ORF">A3A60_02700</name>
</gene>